<dbReference type="Proteomes" id="UP000248863">
    <property type="component" value="Unassembled WGS sequence"/>
</dbReference>
<keyword evidence="4" id="KW-1185">Reference proteome</keyword>
<sequence>MRPRWTAPALRDLEAIGDYIARDDRAAAARMIGRILDQTDLLADQPHLGRAGRIAGTRELVVTSTPFVVPYRVRNGNVEILAVFHGARRWPERFD</sequence>
<dbReference type="InterPro" id="IPR007712">
    <property type="entry name" value="RelE/ParE_toxin"/>
</dbReference>
<dbReference type="InterPro" id="IPR035093">
    <property type="entry name" value="RelE/ParE_toxin_dom_sf"/>
</dbReference>
<evidence type="ECO:0000256" key="1">
    <source>
        <dbReference type="ARBA" id="ARBA00006226"/>
    </source>
</evidence>
<dbReference type="PANTHER" id="PTHR33755:SF6">
    <property type="entry name" value="PLASMID STABILIZATION SYSTEM PROTEIN"/>
    <property type="match status" value="1"/>
</dbReference>
<dbReference type="PANTHER" id="PTHR33755">
    <property type="entry name" value="TOXIN PARE1-RELATED"/>
    <property type="match status" value="1"/>
</dbReference>
<dbReference type="OrthoDB" id="595470at2"/>
<dbReference type="RefSeq" id="WP_111359861.1">
    <property type="nucleotide sequence ID" value="NZ_NHSK01000175.1"/>
</dbReference>
<keyword evidence="2" id="KW-1277">Toxin-antitoxin system</keyword>
<name>A0A327JZL4_9BRAD</name>
<organism evidence="3 4">
    <name type="scientific">Rhodoplanes elegans</name>
    <dbReference type="NCBI Taxonomy" id="29408"/>
    <lineage>
        <taxon>Bacteria</taxon>
        <taxon>Pseudomonadati</taxon>
        <taxon>Pseudomonadota</taxon>
        <taxon>Alphaproteobacteria</taxon>
        <taxon>Hyphomicrobiales</taxon>
        <taxon>Nitrobacteraceae</taxon>
        <taxon>Rhodoplanes</taxon>
    </lineage>
</organism>
<accession>A0A327JZL4</accession>
<comment type="similarity">
    <text evidence="1">Belongs to the RelE toxin family.</text>
</comment>
<dbReference type="Pfam" id="PF05016">
    <property type="entry name" value="ParE_toxin"/>
    <property type="match status" value="1"/>
</dbReference>
<dbReference type="EMBL" id="NPEU01000486">
    <property type="protein sequence ID" value="RAI31617.1"/>
    <property type="molecule type" value="Genomic_DNA"/>
</dbReference>
<evidence type="ECO:0000313" key="4">
    <source>
        <dbReference type="Proteomes" id="UP000248863"/>
    </source>
</evidence>
<dbReference type="InterPro" id="IPR051803">
    <property type="entry name" value="TA_system_RelE-like_toxin"/>
</dbReference>
<evidence type="ECO:0000256" key="2">
    <source>
        <dbReference type="ARBA" id="ARBA00022649"/>
    </source>
</evidence>
<evidence type="ECO:0008006" key="5">
    <source>
        <dbReference type="Google" id="ProtNLM"/>
    </source>
</evidence>
<comment type="caution">
    <text evidence="3">The sequence shown here is derived from an EMBL/GenBank/DDBJ whole genome shotgun (WGS) entry which is preliminary data.</text>
</comment>
<dbReference type="Gene3D" id="3.30.2310.20">
    <property type="entry name" value="RelE-like"/>
    <property type="match status" value="1"/>
</dbReference>
<gene>
    <name evidence="3" type="ORF">CH338_25530</name>
</gene>
<dbReference type="AlphaFoldDB" id="A0A327JZL4"/>
<reference evidence="3 4" key="1">
    <citation type="submission" date="2017-07" db="EMBL/GenBank/DDBJ databases">
        <title>Draft Genome Sequences of Select Purple Nonsulfur Bacteria.</title>
        <authorList>
            <person name="Lasarre B."/>
            <person name="Mckinlay J.B."/>
        </authorList>
    </citation>
    <scope>NUCLEOTIDE SEQUENCE [LARGE SCALE GENOMIC DNA]</scope>
    <source>
        <strain evidence="3 4">DSM 11907</strain>
    </source>
</reference>
<proteinExistence type="inferred from homology"/>
<protein>
    <recommendedName>
        <fullName evidence="5">Type II toxin-antitoxin system mRNA interferase toxin, RelE/StbE family</fullName>
    </recommendedName>
</protein>
<evidence type="ECO:0000313" key="3">
    <source>
        <dbReference type="EMBL" id="RAI31617.1"/>
    </source>
</evidence>